<evidence type="ECO:0000313" key="2">
    <source>
        <dbReference type="EMBL" id="GFZ01626.1"/>
    </source>
</evidence>
<reference evidence="2 3" key="1">
    <citation type="submission" date="2019-07" db="EMBL/GenBank/DDBJ databases">
        <title>De Novo Assembly of kiwifruit Actinidia rufa.</title>
        <authorList>
            <person name="Sugita-Konishi S."/>
            <person name="Sato K."/>
            <person name="Mori E."/>
            <person name="Abe Y."/>
            <person name="Kisaki G."/>
            <person name="Hamano K."/>
            <person name="Suezawa K."/>
            <person name="Otani M."/>
            <person name="Fukuda T."/>
            <person name="Manabe T."/>
            <person name="Gomi K."/>
            <person name="Tabuchi M."/>
            <person name="Akimitsu K."/>
            <person name="Kataoka I."/>
        </authorList>
    </citation>
    <scope>NUCLEOTIDE SEQUENCE [LARGE SCALE GENOMIC DNA]</scope>
    <source>
        <strain evidence="3">cv. Fuchu</strain>
    </source>
</reference>
<name>A0A7J0FSE0_9ERIC</name>
<feature type="compositionally biased region" description="Low complexity" evidence="1">
    <location>
        <begin position="173"/>
        <end position="197"/>
    </location>
</feature>
<accession>A0A7J0FSE0</accession>
<feature type="region of interest" description="Disordered" evidence="1">
    <location>
        <begin position="97"/>
        <end position="116"/>
    </location>
</feature>
<sequence>MAEICPNLLRQAAQKIKSSLSLSLSRSKKTEICSNLLRQAAQKIKSSLSLTSRSKKIDSESEVLSSGDESGDLVTAVTSGVLRAESVAGLARRLEDGDDGVVPLNAGTEPGGAADLLSESHYSSTVGRHSRESSSIHSPSDLAKSTRPRRKTPPPRRRPPPPAPNPPPPWITPPFSHSSSSLASTTVGTESTTTGTESTPLSLFFLFTSTESTPLTLLPLPSHPHRDLFLPFDALVLITNRATNDLKSWRKLLINPGGSFSNHFSPEVTQALWKHPAHKGLVPRKELLLWCRPVNPSFGPYREDGVCSGFCSSDQLCLQITISIASFDVKGLANVHFGSG</sequence>
<feature type="compositionally biased region" description="Pro residues" evidence="1">
    <location>
        <begin position="160"/>
        <end position="172"/>
    </location>
</feature>
<proteinExistence type="predicted"/>
<protein>
    <submittedName>
        <fullName evidence="2">Uncharacterized protein</fullName>
    </submittedName>
</protein>
<dbReference type="EMBL" id="BJWL01000015">
    <property type="protein sequence ID" value="GFZ01626.1"/>
    <property type="molecule type" value="Genomic_DNA"/>
</dbReference>
<comment type="caution">
    <text evidence="2">The sequence shown here is derived from an EMBL/GenBank/DDBJ whole genome shotgun (WGS) entry which is preliminary data.</text>
</comment>
<organism evidence="2 3">
    <name type="scientific">Actinidia rufa</name>
    <dbReference type="NCBI Taxonomy" id="165716"/>
    <lineage>
        <taxon>Eukaryota</taxon>
        <taxon>Viridiplantae</taxon>
        <taxon>Streptophyta</taxon>
        <taxon>Embryophyta</taxon>
        <taxon>Tracheophyta</taxon>
        <taxon>Spermatophyta</taxon>
        <taxon>Magnoliopsida</taxon>
        <taxon>eudicotyledons</taxon>
        <taxon>Gunneridae</taxon>
        <taxon>Pentapetalae</taxon>
        <taxon>asterids</taxon>
        <taxon>Ericales</taxon>
        <taxon>Actinidiaceae</taxon>
        <taxon>Actinidia</taxon>
    </lineage>
</organism>
<gene>
    <name evidence="2" type="ORF">Acr_15g0002350</name>
</gene>
<feature type="region of interest" description="Disordered" evidence="1">
    <location>
        <begin position="121"/>
        <end position="197"/>
    </location>
</feature>
<evidence type="ECO:0000313" key="3">
    <source>
        <dbReference type="Proteomes" id="UP000585474"/>
    </source>
</evidence>
<keyword evidence="3" id="KW-1185">Reference proteome</keyword>
<dbReference type="AlphaFoldDB" id="A0A7J0FSE0"/>
<feature type="compositionally biased region" description="Basic residues" evidence="1">
    <location>
        <begin position="146"/>
        <end position="159"/>
    </location>
</feature>
<evidence type="ECO:0000256" key="1">
    <source>
        <dbReference type="SAM" id="MobiDB-lite"/>
    </source>
</evidence>
<dbReference type="Proteomes" id="UP000585474">
    <property type="component" value="Unassembled WGS sequence"/>
</dbReference>